<evidence type="ECO:0000256" key="2">
    <source>
        <dbReference type="RuleBase" id="RU003847"/>
    </source>
</evidence>
<dbReference type="PROSITE" id="PS51880">
    <property type="entry name" value="TGS"/>
    <property type="match status" value="1"/>
</dbReference>
<dbReference type="Gene3D" id="3.30.460.10">
    <property type="entry name" value="Beta Polymerase, domain 2"/>
    <property type="match status" value="1"/>
</dbReference>
<dbReference type="CDD" id="cd05399">
    <property type="entry name" value="NT_Rel-Spo_like"/>
    <property type="match status" value="1"/>
</dbReference>
<dbReference type="Pfam" id="PF13291">
    <property type="entry name" value="ACT_4"/>
    <property type="match status" value="1"/>
</dbReference>
<dbReference type="SMART" id="SM00954">
    <property type="entry name" value="RelA_SpoT"/>
    <property type="match status" value="1"/>
</dbReference>
<dbReference type="GO" id="GO:0005886">
    <property type="term" value="C:plasma membrane"/>
    <property type="evidence" value="ECO:0007669"/>
    <property type="project" value="TreeGrafter"/>
</dbReference>
<dbReference type="PANTHER" id="PTHR21262:SF31">
    <property type="entry name" value="GTP PYROPHOSPHOKINASE"/>
    <property type="match status" value="1"/>
</dbReference>
<dbReference type="FunFam" id="3.10.20.30:FF:000002">
    <property type="entry name" value="GTP pyrophosphokinase (RelA/SpoT)"/>
    <property type="match status" value="1"/>
</dbReference>
<dbReference type="SUPFAM" id="SSF81301">
    <property type="entry name" value="Nucleotidyltransferase"/>
    <property type="match status" value="1"/>
</dbReference>
<dbReference type="CDD" id="cd00077">
    <property type="entry name" value="HDc"/>
    <property type="match status" value="1"/>
</dbReference>
<feature type="domain" description="HD" evidence="5">
    <location>
        <begin position="125"/>
        <end position="224"/>
    </location>
</feature>
<dbReference type="Gene3D" id="3.10.20.30">
    <property type="match status" value="1"/>
</dbReference>
<gene>
    <name evidence="7" type="ORF">CJ255_12835</name>
</gene>
<dbReference type="Pfam" id="PF02824">
    <property type="entry name" value="TGS"/>
    <property type="match status" value="1"/>
</dbReference>
<evidence type="ECO:0000256" key="1">
    <source>
        <dbReference type="ARBA" id="ARBA00025704"/>
    </source>
</evidence>
<dbReference type="Pfam" id="PF19296">
    <property type="entry name" value="RelA_AH_RIS"/>
    <property type="match status" value="1"/>
</dbReference>
<dbReference type="SUPFAM" id="SSF55021">
    <property type="entry name" value="ACT-like"/>
    <property type="match status" value="1"/>
</dbReference>
<dbReference type="SUPFAM" id="SSF109604">
    <property type="entry name" value="HD-domain/PDEase-like"/>
    <property type="match status" value="1"/>
</dbReference>
<dbReference type="FunFam" id="3.30.460.10:FF:000001">
    <property type="entry name" value="GTP pyrophosphokinase RelA"/>
    <property type="match status" value="1"/>
</dbReference>
<dbReference type="InterPro" id="IPR003607">
    <property type="entry name" value="HD/PDEase_dom"/>
</dbReference>
<dbReference type="InterPro" id="IPR004811">
    <property type="entry name" value="RelA/Spo_fam"/>
</dbReference>
<dbReference type="Gene3D" id="1.10.3210.10">
    <property type="entry name" value="Hypothetical protein af1432"/>
    <property type="match status" value="1"/>
</dbReference>
<evidence type="ECO:0000259" key="4">
    <source>
        <dbReference type="PROSITE" id="PS51671"/>
    </source>
</evidence>
<dbReference type="PANTHER" id="PTHR21262">
    <property type="entry name" value="GUANOSINE-3',5'-BIS DIPHOSPHATE 3'-PYROPHOSPHOHYDROLASE"/>
    <property type="match status" value="1"/>
</dbReference>
<dbReference type="PROSITE" id="PS51831">
    <property type="entry name" value="HD"/>
    <property type="match status" value="1"/>
</dbReference>
<dbReference type="FunFam" id="1.10.3210.10:FF:000001">
    <property type="entry name" value="GTP pyrophosphokinase RelA"/>
    <property type="match status" value="1"/>
</dbReference>
<dbReference type="Proteomes" id="UP000220527">
    <property type="component" value="Unassembled WGS sequence"/>
</dbReference>
<comment type="function">
    <text evidence="2">In eubacteria ppGpp (guanosine 3'-diphosphate 5'-diphosphate) is a mediator of the stringent response that coordinates a variety of cellular activities in response to changes in nutritional abundance.</text>
</comment>
<comment type="pathway">
    <text evidence="1">Purine metabolism.</text>
</comment>
<dbReference type="Pfam" id="PF13328">
    <property type="entry name" value="HD_4"/>
    <property type="match status" value="1"/>
</dbReference>
<dbReference type="CDD" id="cd04876">
    <property type="entry name" value="ACT_RelA-SpoT"/>
    <property type="match status" value="1"/>
</dbReference>
<keyword evidence="8" id="KW-1185">Reference proteome</keyword>
<dbReference type="InterPro" id="IPR045600">
    <property type="entry name" value="RelA/SpoT_AH_RIS"/>
</dbReference>
<feature type="region of interest" description="Disordered" evidence="3">
    <location>
        <begin position="1"/>
        <end position="21"/>
    </location>
</feature>
<dbReference type="SUPFAM" id="SSF81271">
    <property type="entry name" value="TGS-like"/>
    <property type="match status" value="1"/>
</dbReference>
<dbReference type="NCBIfam" id="TIGR00691">
    <property type="entry name" value="spoT_relA"/>
    <property type="match status" value="1"/>
</dbReference>
<dbReference type="InterPro" id="IPR033655">
    <property type="entry name" value="TGS_RelA/SpoT"/>
</dbReference>
<dbReference type="Pfam" id="PF04607">
    <property type="entry name" value="RelA_SpoT"/>
    <property type="match status" value="1"/>
</dbReference>
<dbReference type="InterPro" id="IPR006674">
    <property type="entry name" value="HD_domain"/>
</dbReference>
<comment type="caution">
    <text evidence="7">The sequence shown here is derived from an EMBL/GenBank/DDBJ whole genome shotgun (WGS) entry which is preliminary data.</text>
</comment>
<dbReference type="InterPro" id="IPR004095">
    <property type="entry name" value="TGS"/>
</dbReference>
<dbReference type="CDD" id="cd01668">
    <property type="entry name" value="TGS_RSH"/>
    <property type="match status" value="1"/>
</dbReference>
<accession>A0A2A6RIC4</accession>
<feature type="domain" description="TGS" evidence="6">
    <location>
        <begin position="472"/>
        <end position="533"/>
    </location>
</feature>
<dbReference type="SMART" id="SM00471">
    <property type="entry name" value="HDc"/>
    <property type="match status" value="1"/>
</dbReference>
<dbReference type="AlphaFoldDB" id="A0A2A6RIC4"/>
<dbReference type="InterPro" id="IPR007685">
    <property type="entry name" value="RelA_SpoT"/>
</dbReference>
<dbReference type="InterPro" id="IPR002912">
    <property type="entry name" value="ACT_dom"/>
</dbReference>
<dbReference type="RefSeq" id="WP_097644502.1">
    <property type="nucleotide sequence ID" value="NZ_NQWI01000057.1"/>
</dbReference>
<dbReference type="GO" id="GO:0015969">
    <property type="term" value="P:guanosine tetraphosphate metabolic process"/>
    <property type="evidence" value="ECO:0007669"/>
    <property type="project" value="InterPro"/>
</dbReference>
<evidence type="ECO:0000256" key="3">
    <source>
        <dbReference type="SAM" id="MobiDB-lite"/>
    </source>
</evidence>
<evidence type="ECO:0000259" key="5">
    <source>
        <dbReference type="PROSITE" id="PS51831"/>
    </source>
</evidence>
<dbReference type="InterPro" id="IPR012676">
    <property type="entry name" value="TGS-like"/>
</dbReference>
<dbReference type="Gene3D" id="3.30.70.260">
    <property type="match status" value="1"/>
</dbReference>
<dbReference type="InterPro" id="IPR012675">
    <property type="entry name" value="Beta-grasp_dom_sf"/>
</dbReference>
<protein>
    <submittedName>
        <fullName evidence="7">(P)ppGpp synthetase</fullName>
    </submittedName>
</protein>
<dbReference type="EMBL" id="NQWI01000057">
    <property type="protein sequence ID" value="PDW02646.1"/>
    <property type="molecule type" value="Genomic_DNA"/>
</dbReference>
<feature type="compositionally biased region" description="Low complexity" evidence="3">
    <location>
        <begin position="1"/>
        <end position="13"/>
    </location>
</feature>
<dbReference type="InterPro" id="IPR043519">
    <property type="entry name" value="NT_sf"/>
</dbReference>
<feature type="domain" description="ACT" evidence="4">
    <location>
        <begin position="724"/>
        <end position="799"/>
    </location>
</feature>
<evidence type="ECO:0000313" key="7">
    <source>
        <dbReference type="EMBL" id="PDW02646.1"/>
    </source>
</evidence>
<dbReference type="OrthoDB" id="9805041at2"/>
<sequence length="801" mass="89744">MDASIASATTSTSGLGDHRNGSHVCAAVRRSQPSVETISTTLHPVLQSSTLDLIAAELSHQDNPDGSADRVRADYIAAYQSPTVEALVARLRDYLPDADTDLVRRAYALALIAHTGQFRQSGEPYIDHPVAVATILLDLSLDAESIAAALLHDVVEDTGISLELLGQFFGTTIAHLVDGVTKLSGLEHKTKEELQAGSYRKMFIATADDPRVILIKLADRLHNMRTLGVTSPEKQRRVSRETLDIYAPLAHRLGMWQVKSELEDLAFKGMYPDRYKEISDGLSMRKETRERLIQRVTSKLRDALEKEGLHAQVSGRPKHIYSIWRKMERKGVSLEQIYDQLAVRVIVQEPDPDKAKGACYRVLGLVHSTWTPVLSEFDDYIAVPKESSYQSLHTTVIIPGGHHCEVQIRSEDMHTVAEHGIAAHWRYKEGFGSRSDQNYETKIRWLRELISWRIELADDREFVESLKPELEELVYTFTPKGKIIDLPLGSTPVDFAYHIHSEVGHRCIGARVNGRMVPLDYHLKNGEIIDIMTAKVGRGPSRDWLNFVKTPSARNHIKRHFRRAERDENVSAGRDLLEKELKRLGLTVSFDHLVDLIGARSIEDMFHQIGIGELTARGVAQKALTQQVEQQQAQDNLPVDLLKPPAAPRNQPIGVHVCGVGAIYNRLARCCNPIIGEPVVGFVTRGRGVTVHRADCRTIVNERDRNRLIDVTWGGQQPKGYSVPVRIESWDRVGLWRDISIVIADAGINIERIEQSPTRRSGRAVLLIVLTIQSISQLSNILDRLNRINDVIEARRESGGK</sequence>
<organism evidence="7 8">
    <name type="scientific">Candidatus Viridilinea mediisalina</name>
    <dbReference type="NCBI Taxonomy" id="2024553"/>
    <lineage>
        <taxon>Bacteria</taxon>
        <taxon>Bacillati</taxon>
        <taxon>Chloroflexota</taxon>
        <taxon>Chloroflexia</taxon>
        <taxon>Chloroflexales</taxon>
        <taxon>Chloroflexineae</taxon>
        <taxon>Oscillochloridaceae</taxon>
        <taxon>Candidatus Viridilinea</taxon>
    </lineage>
</organism>
<evidence type="ECO:0000313" key="8">
    <source>
        <dbReference type="Proteomes" id="UP000220527"/>
    </source>
</evidence>
<comment type="similarity">
    <text evidence="2">Belongs to the relA/spoT family.</text>
</comment>
<proteinExistence type="inferred from homology"/>
<reference evidence="8" key="1">
    <citation type="submission" date="2017-08" db="EMBL/GenBank/DDBJ databases">
        <authorList>
            <person name="Grouzdev D.S."/>
            <person name="Gaisin V.A."/>
            <person name="Rysina M.S."/>
            <person name="Gorlenko V.M."/>
        </authorList>
    </citation>
    <scope>NUCLEOTIDE SEQUENCE [LARGE SCALE GENOMIC DNA]</scope>
    <source>
        <strain evidence="8">Kir15-3F</strain>
    </source>
</reference>
<name>A0A2A6RIC4_9CHLR</name>
<evidence type="ECO:0000259" key="6">
    <source>
        <dbReference type="PROSITE" id="PS51880"/>
    </source>
</evidence>
<dbReference type="PROSITE" id="PS51671">
    <property type="entry name" value="ACT"/>
    <property type="match status" value="1"/>
</dbReference>
<dbReference type="InterPro" id="IPR045865">
    <property type="entry name" value="ACT-like_dom_sf"/>
</dbReference>